<dbReference type="EMBL" id="BK032842">
    <property type="protein sequence ID" value="DAF63576.1"/>
    <property type="molecule type" value="Genomic_DNA"/>
</dbReference>
<protein>
    <submittedName>
        <fullName evidence="1">Uncharacterized protein</fullName>
    </submittedName>
</protein>
<organism evidence="1">
    <name type="scientific">Siphoviridae sp. ctwQT14</name>
    <dbReference type="NCBI Taxonomy" id="2827971"/>
    <lineage>
        <taxon>Viruses</taxon>
        <taxon>Duplodnaviria</taxon>
        <taxon>Heunggongvirae</taxon>
        <taxon>Uroviricota</taxon>
        <taxon>Caudoviricetes</taxon>
    </lineage>
</organism>
<accession>A0A8S5TKC3</accession>
<proteinExistence type="predicted"/>
<evidence type="ECO:0000313" key="1">
    <source>
        <dbReference type="EMBL" id="DAF63576.1"/>
    </source>
</evidence>
<sequence length="43" mass="5083">MQTLFILISTKMDTLKKMKKSELSMLMVLKYLLTSRLILKVNH</sequence>
<reference evidence="1" key="1">
    <citation type="journal article" date="2021" name="Proc. Natl. Acad. Sci. U.S.A.">
        <title>A Catalog of Tens of Thousands of Viruses from Human Metagenomes Reveals Hidden Associations with Chronic Diseases.</title>
        <authorList>
            <person name="Tisza M.J."/>
            <person name="Buck C.B."/>
        </authorList>
    </citation>
    <scope>NUCLEOTIDE SEQUENCE</scope>
    <source>
        <strain evidence="1">CtwQT14</strain>
    </source>
</reference>
<name>A0A8S5TKC3_9CAUD</name>